<proteinExistence type="predicted"/>
<dbReference type="EMBL" id="JAMKFB020000014">
    <property type="protein sequence ID" value="KAL0176626.1"/>
    <property type="molecule type" value="Genomic_DNA"/>
</dbReference>
<feature type="non-terminal residue" evidence="1">
    <location>
        <position position="70"/>
    </location>
</feature>
<dbReference type="Proteomes" id="UP001529510">
    <property type="component" value="Unassembled WGS sequence"/>
</dbReference>
<name>A0ABD0PVI0_CIRMR</name>
<organism evidence="1 2">
    <name type="scientific">Cirrhinus mrigala</name>
    <name type="common">Mrigala</name>
    <dbReference type="NCBI Taxonomy" id="683832"/>
    <lineage>
        <taxon>Eukaryota</taxon>
        <taxon>Metazoa</taxon>
        <taxon>Chordata</taxon>
        <taxon>Craniata</taxon>
        <taxon>Vertebrata</taxon>
        <taxon>Euteleostomi</taxon>
        <taxon>Actinopterygii</taxon>
        <taxon>Neopterygii</taxon>
        <taxon>Teleostei</taxon>
        <taxon>Ostariophysi</taxon>
        <taxon>Cypriniformes</taxon>
        <taxon>Cyprinidae</taxon>
        <taxon>Labeoninae</taxon>
        <taxon>Labeonini</taxon>
        <taxon>Cirrhinus</taxon>
    </lineage>
</organism>
<protein>
    <submittedName>
        <fullName evidence="1">Uncharacterized protein</fullName>
    </submittedName>
</protein>
<keyword evidence="2" id="KW-1185">Reference proteome</keyword>
<accession>A0ABD0PVI0</accession>
<dbReference type="AlphaFoldDB" id="A0ABD0PVI0"/>
<evidence type="ECO:0000313" key="1">
    <source>
        <dbReference type="EMBL" id="KAL0176626.1"/>
    </source>
</evidence>
<feature type="non-terminal residue" evidence="1">
    <location>
        <position position="1"/>
    </location>
</feature>
<reference evidence="1 2" key="1">
    <citation type="submission" date="2024-05" db="EMBL/GenBank/DDBJ databases">
        <title>Genome sequencing and assembly of Indian major carp, Cirrhinus mrigala (Hamilton, 1822).</title>
        <authorList>
            <person name="Mohindra V."/>
            <person name="Chowdhury L.M."/>
            <person name="Lal K."/>
            <person name="Jena J.K."/>
        </authorList>
    </citation>
    <scope>NUCLEOTIDE SEQUENCE [LARGE SCALE GENOMIC DNA]</scope>
    <source>
        <strain evidence="1">CM1030</strain>
        <tissue evidence="1">Blood</tissue>
    </source>
</reference>
<sequence>KTKQRPHGGTVIMERISAKDHGGPKWPSFRRALWASFEHFGAQRPFNTAAMIVFTPKCSSEGDISRLECT</sequence>
<gene>
    <name evidence="1" type="ORF">M9458_028956</name>
</gene>
<evidence type="ECO:0000313" key="2">
    <source>
        <dbReference type="Proteomes" id="UP001529510"/>
    </source>
</evidence>
<comment type="caution">
    <text evidence="1">The sequence shown here is derived from an EMBL/GenBank/DDBJ whole genome shotgun (WGS) entry which is preliminary data.</text>
</comment>